<dbReference type="PROSITE" id="PS50873">
    <property type="entry name" value="PEROXIDASE_4"/>
    <property type="match status" value="1"/>
</dbReference>
<dbReference type="InterPro" id="IPR010255">
    <property type="entry name" value="Haem_peroxidase_sf"/>
</dbReference>
<dbReference type="PROSITE" id="PS00435">
    <property type="entry name" value="PEROXIDASE_1"/>
    <property type="match status" value="1"/>
</dbReference>
<feature type="binding site" evidence="12">
    <location>
        <position position="44"/>
    </location>
    <ligand>
        <name>Ca(2+)</name>
        <dbReference type="ChEBI" id="CHEBI:29108"/>
        <label>2</label>
    </ligand>
</feature>
<dbReference type="PRINTS" id="PR00458">
    <property type="entry name" value="PEROXIDASE"/>
</dbReference>
<comment type="catalytic activity">
    <reaction evidence="1">
        <text>2 a phenolic donor + H2O2 = 2 a phenolic radical donor + 2 H2O</text>
        <dbReference type="Rhea" id="RHEA:56136"/>
        <dbReference type="ChEBI" id="CHEBI:15377"/>
        <dbReference type="ChEBI" id="CHEBI:16240"/>
        <dbReference type="ChEBI" id="CHEBI:139520"/>
        <dbReference type="ChEBI" id="CHEBI:139521"/>
        <dbReference type="EC" id="1.11.1.7"/>
    </reaction>
</comment>
<reference evidence="16" key="2">
    <citation type="journal article" date="2017" name="J. Anim. Genet.">
        <title>Multiple reference genome sequences of hot pepper reveal the massive evolution of plant disease resistance genes by retroduplication.</title>
        <authorList>
            <person name="Kim S."/>
            <person name="Park J."/>
            <person name="Yeom S.-I."/>
            <person name="Kim Y.-M."/>
            <person name="Seo E."/>
            <person name="Kim K.-T."/>
            <person name="Kim M.-S."/>
            <person name="Lee J.M."/>
            <person name="Cheong K."/>
            <person name="Shin H.-S."/>
            <person name="Kim S.-B."/>
            <person name="Han K."/>
            <person name="Lee J."/>
            <person name="Park M."/>
            <person name="Lee H.-A."/>
            <person name="Lee H.-Y."/>
            <person name="Lee Y."/>
            <person name="Oh S."/>
            <person name="Lee J.H."/>
            <person name="Choi E."/>
            <person name="Choi E."/>
            <person name="Lee S.E."/>
            <person name="Jeon J."/>
            <person name="Kim H."/>
            <person name="Choi G."/>
            <person name="Song H."/>
            <person name="Lee J."/>
            <person name="Lee S.-C."/>
            <person name="Kwon J.-K."/>
            <person name="Lee H.-Y."/>
            <person name="Koo N."/>
            <person name="Hong Y."/>
            <person name="Kim R.W."/>
            <person name="Kang W.-H."/>
            <person name="Huh J.H."/>
            <person name="Kang B.-C."/>
            <person name="Yang T.-J."/>
            <person name="Lee Y.-H."/>
            <person name="Bennetzen J.L."/>
            <person name="Choi D."/>
        </authorList>
    </citation>
    <scope>NUCLEOTIDE SEQUENCE [LARGE SCALE GENOMIC DNA]</scope>
    <source>
        <strain evidence="16">cv. PBC81</strain>
    </source>
</reference>
<keyword evidence="7 12" id="KW-0106">Calcium</keyword>
<evidence type="ECO:0000313" key="15">
    <source>
        <dbReference type="EMBL" id="PHT35956.1"/>
    </source>
</evidence>
<feature type="binding site" description="axial binding residue" evidence="12">
    <location>
        <position position="43"/>
    </location>
    <ligand>
        <name>heme b</name>
        <dbReference type="ChEBI" id="CHEBI:60344"/>
    </ligand>
    <ligandPart>
        <name>Fe</name>
        <dbReference type="ChEBI" id="CHEBI:18248"/>
    </ligandPart>
</feature>
<dbReference type="OrthoDB" id="2113341at2759"/>
<dbReference type="STRING" id="33114.A0A2G2VSL4"/>
<dbReference type="Pfam" id="PF00141">
    <property type="entry name" value="peroxidase"/>
    <property type="match status" value="1"/>
</dbReference>
<proteinExistence type="inferred from homology"/>
<dbReference type="EMBL" id="MLFT02000010">
    <property type="protein sequence ID" value="PHT35956.1"/>
    <property type="molecule type" value="Genomic_DNA"/>
</dbReference>
<dbReference type="PANTHER" id="PTHR31388:SF126">
    <property type="entry name" value="PEROXIDASE"/>
    <property type="match status" value="1"/>
</dbReference>
<keyword evidence="4 15" id="KW-0575">Peroxidase</keyword>
<dbReference type="GO" id="GO:0046872">
    <property type="term" value="F:metal ion binding"/>
    <property type="evidence" value="ECO:0007669"/>
    <property type="project" value="UniProtKB-KW"/>
</dbReference>
<evidence type="ECO:0000313" key="16">
    <source>
        <dbReference type="Proteomes" id="UP000224567"/>
    </source>
</evidence>
<comment type="cofactor">
    <cofactor evidence="12">
        <name>heme b</name>
        <dbReference type="ChEBI" id="CHEBI:60344"/>
    </cofactor>
    <text evidence="12">Binds 1 heme b (iron(II)-protoporphyrin IX) group per subunit.</text>
</comment>
<evidence type="ECO:0000259" key="14">
    <source>
        <dbReference type="PROSITE" id="PS50873"/>
    </source>
</evidence>
<dbReference type="PANTHER" id="PTHR31388">
    <property type="entry name" value="PEROXIDASE 72-RELATED"/>
    <property type="match status" value="1"/>
</dbReference>
<dbReference type="SUPFAM" id="SSF48113">
    <property type="entry name" value="Heme-dependent peroxidases"/>
    <property type="match status" value="1"/>
</dbReference>
<organism evidence="15 16">
    <name type="scientific">Capsicum baccatum</name>
    <name type="common">Peruvian pepper</name>
    <dbReference type="NCBI Taxonomy" id="33114"/>
    <lineage>
        <taxon>Eukaryota</taxon>
        <taxon>Viridiplantae</taxon>
        <taxon>Streptophyta</taxon>
        <taxon>Embryophyta</taxon>
        <taxon>Tracheophyta</taxon>
        <taxon>Spermatophyta</taxon>
        <taxon>Magnoliopsida</taxon>
        <taxon>eudicotyledons</taxon>
        <taxon>Gunneridae</taxon>
        <taxon>Pentapetalae</taxon>
        <taxon>asterids</taxon>
        <taxon>lamiids</taxon>
        <taxon>Solanales</taxon>
        <taxon>Solanaceae</taxon>
        <taxon>Solanoideae</taxon>
        <taxon>Capsiceae</taxon>
        <taxon>Capsicum</taxon>
    </lineage>
</organism>
<protein>
    <recommendedName>
        <fullName evidence="3">peroxidase</fullName>
        <ecNumber evidence="3">1.11.1.7</ecNumber>
    </recommendedName>
</protein>
<feature type="binding site" evidence="12">
    <location>
        <position position="89"/>
    </location>
    <ligand>
        <name>Ca(2+)</name>
        <dbReference type="ChEBI" id="CHEBI:29108"/>
        <label>2</label>
    </ligand>
</feature>
<keyword evidence="10 13" id="KW-1015">Disulfide bond</keyword>
<evidence type="ECO:0000256" key="2">
    <source>
        <dbReference type="ARBA" id="ARBA00006873"/>
    </source>
</evidence>
<evidence type="ECO:0000256" key="7">
    <source>
        <dbReference type="ARBA" id="ARBA00022837"/>
    </source>
</evidence>
<evidence type="ECO:0000256" key="6">
    <source>
        <dbReference type="ARBA" id="ARBA00022723"/>
    </source>
</evidence>
<keyword evidence="5" id="KW-0349">Heme</keyword>
<comment type="caution">
    <text evidence="15">The sequence shown here is derived from an EMBL/GenBank/DDBJ whole genome shotgun (WGS) entry which is preliminary data.</text>
</comment>
<accession>A0A2G2VSL4</accession>
<evidence type="ECO:0000256" key="5">
    <source>
        <dbReference type="ARBA" id="ARBA00022617"/>
    </source>
</evidence>
<feature type="domain" description="Plant heme peroxidase family profile" evidence="14">
    <location>
        <begin position="30"/>
        <end position="168"/>
    </location>
</feature>
<keyword evidence="9 12" id="KW-0408">Iron</keyword>
<comment type="similarity">
    <text evidence="2">Belongs to the peroxidase family. Ascorbate peroxidase subfamily.</text>
</comment>
<dbReference type="GO" id="GO:0140825">
    <property type="term" value="F:lactoperoxidase activity"/>
    <property type="evidence" value="ECO:0007669"/>
    <property type="project" value="UniProtKB-EC"/>
</dbReference>
<dbReference type="Gene3D" id="1.10.520.10">
    <property type="match status" value="1"/>
</dbReference>
<evidence type="ECO:0000256" key="12">
    <source>
        <dbReference type="PIRSR" id="PIRSR600823-3"/>
    </source>
</evidence>
<dbReference type="InterPro" id="IPR019793">
    <property type="entry name" value="Peroxidases_heam-ligand_BS"/>
</dbReference>
<evidence type="ECO:0000256" key="1">
    <source>
        <dbReference type="ARBA" id="ARBA00000189"/>
    </source>
</evidence>
<feature type="disulfide bond" evidence="13">
    <location>
        <begin position="50"/>
        <end position="76"/>
    </location>
</feature>
<dbReference type="FunFam" id="1.10.420.10:FF:000001">
    <property type="entry name" value="Peroxidase"/>
    <property type="match status" value="1"/>
</dbReference>
<dbReference type="AlphaFoldDB" id="A0A2G2VSL4"/>
<evidence type="ECO:0000256" key="9">
    <source>
        <dbReference type="ARBA" id="ARBA00023004"/>
    </source>
</evidence>
<dbReference type="GO" id="GO:0020037">
    <property type="term" value="F:heme binding"/>
    <property type="evidence" value="ECO:0007669"/>
    <property type="project" value="InterPro"/>
</dbReference>
<evidence type="ECO:0000256" key="3">
    <source>
        <dbReference type="ARBA" id="ARBA00012313"/>
    </source>
</evidence>
<reference evidence="15 16" key="1">
    <citation type="journal article" date="2017" name="Genome Biol.">
        <title>New reference genome sequences of hot pepper reveal the massive evolution of plant disease-resistance genes by retroduplication.</title>
        <authorList>
            <person name="Kim S."/>
            <person name="Park J."/>
            <person name="Yeom S.I."/>
            <person name="Kim Y.M."/>
            <person name="Seo E."/>
            <person name="Kim K.T."/>
            <person name="Kim M.S."/>
            <person name="Lee J.M."/>
            <person name="Cheong K."/>
            <person name="Shin H.S."/>
            <person name="Kim S.B."/>
            <person name="Han K."/>
            <person name="Lee J."/>
            <person name="Park M."/>
            <person name="Lee H.A."/>
            <person name="Lee H.Y."/>
            <person name="Lee Y."/>
            <person name="Oh S."/>
            <person name="Lee J.H."/>
            <person name="Choi E."/>
            <person name="Choi E."/>
            <person name="Lee S.E."/>
            <person name="Jeon J."/>
            <person name="Kim H."/>
            <person name="Choi G."/>
            <person name="Song H."/>
            <person name="Lee J."/>
            <person name="Lee S.C."/>
            <person name="Kwon J.K."/>
            <person name="Lee H.Y."/>
            <person name="Koo N."/>
            <person name="Hong Y."/>
            <person name="Kim R.W."/>
            <person name="Kang W.H."/>
            <person name="Huh J.H."/>
            <person name="Kang B.C."/>
            <person name="Yang T.J."/>
            <person name="Lee Y.H."/>
            <person name="Bennetzen J.L."/>
            <person name="Choi D."/>
        </authorList>
    </citation>
    <scope>NUCLEOTIDE SEQUENCE [LARGE SCALE GENOMIC DNA]</scope>
    <source>
        <strain evidence="16">cv. PBC81</strain>
    </source>
</reference>
<keyword evidence="16" id="KW-1185">Reference proteome</keyword>
<comment type="function">
    <text evidence="11">Suggested to catalyze the deposition of the aromatic residues of suberin on the cell wall and thus play a role in cell-suberization.</text>
</comment>
<keyword evidence="8" id="KW-0560">Oxidoreductase</keyword>
<dbReference type="EC" id="1.11.1.7" evidence="3"/>
<comment type="cofactor">
    <cofactor evidence="12">
        <name>Ca(2+)</name>
        <dbReference type="ChEBI" id="CHEBI:29108"/>
    </cofactor>
    <text evidence="12">Binds 2 calcium ions per subunit.</text>
</comment>
<dbReference type="InterPro" id="IPR002016">
    <property type="entry name" value="Haem_peroxidase"/>
</dbReference>
<evidence type="ECO:0000256" key="4">
    <source>
        <dbReference type="ARBA" id="ARBA00022559"/>
    </source>
</evidence>
<evidence type="ECO:0000256" key="13">
    <source>
        <dbReference type="PIRSR" id="PIRSR600823-5"/>
    </source>
</evidence>
<evidence type="ECO:0000256" key="8">
    <source>
        <dbReference type="ARBA" id="ARBA00023002"/>
    </source>
</evidence>
<evidence type="ECO:0000256" key="11">
    <source>
        <dbReference type="ARBA" id="ARBA00053519"/>
    </source>
</evidence>
<dbReference type="Proteomes" id="UP000224567">
    <property type="component" value="Unassembled WGS sequence"/>
</dbReference>
<gene>
    <name evidence="15" type="ORF">CQW23_23656</name>
</gene>
<name>A0A2G2VSL4_CAPBA</name>
<dbReference type="PRINTS" id="PR00461">
    <property type="entry name" value="PLPEROXIDASE"/>
</dbReference>
<dbReference type="GO" id="GO:0006979">
    <property type="term" value="P:response to oxidative stress"/>
    <property type="evidence" value="ECO:0007669"/>
    <property type="project" value="InterPro"/>
</dbReference>
<sequence length="168" mass="18683">MNTSRFCESLENRPLLTFSLKRLPLRLLIGLDEEDLVALSGGHTLGFAQCFTFRNRIYNETKNIDSTFVSQRQANCPSSGGDSNLASLDPTPSLFYSKYYSNLMSTKGLLQSDQALFSGGQMDELVKTYSTNLGTFSKDFGKSMIKMGNIKPLIGNQGQIRVNCRKVN</sequence>
<keyword evidence="6 12" id="KW-0479">Metal-binding</keyword>
<dbReference type="Gene3D" id="1.10.420.10">
    <property type="entry name" value="Peroxidase, domain 2"/>
    <property type="match status" value="1"/>
</dbReference>
<evidence type="ECO:0000256" key="10">
    <source>
        <dbReference type="ARBA" id="ARBA00023157"/>
    </source>
</evidence>
<dbReference type="InterPro" id="IPR000823">
    <property type="entry name" value="Peroxidase_pln"/>
</dbReference>